<dbReference type="NCBIfam" id="TIGR01180">
    <property type="entry name" value="aman2_put"/>
    <property type="match status" value="1"/>
</dbReference>
<feature type="signal peptide" evidence="1">
    <location>
        <begin position="1"/>
        <end position="23"/>
    </location>
</feature>
<dbReference type="Proteomes" id="UP000245946">
    <property type="component" value="Unassembled WGS sequence"/>
</dbReference>
<dbReference type="RefSeq" id="XP_025600598.1">
    <property type="nucleotide sequence ID" value="XM_025741521.1"/>
</dbReference>
<dbReference type="InterPro" id="IPR041371">
    <property type="entry name" value="GH92_N"/>
</dbReference>
<evidence type="ECO:0000259" key="2">
    <source>
        <dbReference type="Pfam" id="PF07971"/>
    </source>
</evidence>
<evidence type="ECO:0000313" key="4">
    <source>
        <dbReference type="EMBL" id="PWO00320.1"/>
    </source>
</evidence>
<gene>
    <name evidence="4" type="ORF">FA09DRAFT_327776</name>
</gene>
<proteinExistence type="predicted"/>
<dbReference type="InterPro" id="IPR012939">
    <property type="entry name" value="Glyco_hydro_92"/>
</dbReference>
<evidence type="ECO:0000313" key="5">
    <source>
        <dbReference type="Proteomes" id="UP000245946"/>
    </source>
</evidence>
<name>A0A316ZFM2_9BASI</name>
<protein>
    <submittedName>
        <fullName evidence="4">Alpha-1,2-mannosidase, putative subfamily</fullName>
    </submittedName>
</protein>
<dbReference type="OrthoDB" id="449263at2759"/>
<dbReference type="EMBL" id="KZ819285">
    <property type="protein sequence ID" value="PWO00320.1"/>
    <property type="molecule type" value="Genomic_DNA"/>
</dbReference>
<dbReference type="PANTHER" id="PTHR12143">
    <property type="entry name" value="PEPTIDE N-GLYCANASE PNGASE -RELATED"/>
    <property type="match status" value="1"/>
</dbReference>
<dbReference type="GO" id="GO:0030246">
    <property type="term" value="F:carbohydrate binding"/>
    <property type="evidence" value="ECO:0007669"/>
    <property type="project" value="InterPro"/>
</dbReference>
<dbReference type="Pfam" id="PF07971">
    <property type="entry name" value="Glyco_hydro_92"/>
    <property type="match status" value="1"/>
</dbReference>
<dbReference type="InterPro" id="IPR014718">
    <property type="entry name" value="GH-type_carb-bd"/>
</dbReference>
<dbReference type="Pfam" id="PF17678">
    <property type="entry name" value="Glyco_hydro_92N"/>
    <property type="match status" value="1"/>
</dbReference>
<reference evidence="4 5" key="1">
    <citation type="journal article" date="2018" name="Mol. Biol. Evol.">
        <title>Broad Genomic Sampling Reveals a Smut Pathogenic Ancestry of the Fungal Clade Ustilaginomycotina.</title>
        <authorList>
            <person name="Kijpornyongpan T."/>
            <person name="Mondo S.J."/>
            <person name="Barry K."/>
            <person name="Sandor L."/>
            <person name="Lee J."/>
            <person name="Lipzen A."/>
            <person name="Pangilinan J."/>
            <person name="LaButti K."/>
            <person name="Hainaut M."/>
            <person name="Henrissat B."/>
            <person name="Grigoriev I.V."/>
            <person name="Spatafora J.W."/>
            <person name="Aime M.C."/>
        </authorList>
    </citation>
    <scope>NUCLEOTIDE SEQUENCE [LARGE SCALE GENOMIC DNA]</scope>
    <source>
        <strain evidence="4 5">MCA 4186</strain>
    </source>
</reference>
<feature type="chain" id="PRO_5016281817" evidence="1">
    <location>
        <begin position="24"/>
        <end position="833"/>
    </location>
</feature>
<dbReference type="Gene3D" id="2.70.98.10">
    <property type="match status" value="1"/>
</dbReference>
<dbReference type="InterPro" id="IPR005887">
    <property type="entry name" value="GH92_a_mannosidase_put"/>
</dbReference>
<keyword evidence="1" id="KW-0732">Signal</keyword>
<dbReference type="InterPro" id="IPR050883">
    <property type="entry name" value="PNGase"/>
</dbReference>
<organism evidence="4 5">
    <name type="scientific">Tilletiopsis washingtonensis</name>
    <dbReference type="NCBI Taxonomy" id="58919"/>
    <lineage>
        <taxon>Eukaryota</taxon>
        <taxon>Fungi</taxon>
        <taxon>Dikarya</taxon>
        <taxon>Basidiomycota</taxon>
        <taxon>Ustilaginomycotina</taxon>
        <taxon>Exobasidiomycetes</taxon>
        <taxon>Entylomatales</taxon>
        <taxon>Entylomatales incertae sedis</taxon>
        <taxon>Tilletiopsis</taxon>
    </lineage>
</organism>
<evidence type="ECO:0000256" key="1">
    <source>
        <dbReference type="SAM" id="SignalP"/>
    </source>
</evidence>
<dbReference type="GO" id="GO:0005634">
    <property type="term" value="C:nucleus"/>
    <property type="evidence" value="ECO:0007669"/>
    <property type="project" value="TreeGrafter"/>
</dbReference>
<dbReference type="InterPro" id="IPR008928">
    <property type="entry name" value="6-hairpin_glycosidase_sf"/>
</dbReference>
<accession>A0A316ZFM2</accession>
<dbReference type="GO" id="GO:0000224">
    <property type="term" value="F:peptide-N4-(N-acetyl-beta-glucosaminyl)asparagine amidase activity"/>
    <property type="evidence" value="ECO:0007669"/>
    <property type="project" value="TreeGrafter"/>
</dbReference>
<dbReference type="Gene3D" id="1.20.1610.10">
    <property type="entry name" value="alpha-1,2-mannosidases domains"/>
    <property type="match status" value="1"/>
</dbReference>
<sequence length="833" mass="90021">MPPAPAAAATWTLLLLGAHAAHALHDPARFVDPLIGTLNGGHVFAGAGLPGGSVKAVADTAGGDNQGGYVSDGSAVLGISQLHDDGTGGSPSLGQFKLLPSRCNFGVEPKHGGCHTRETKRALNQTRPARAEPGYFAVSLDGDIEAEVTTTAHTALHWFTFAEPGEQAERFAGAAGRTAQYALASKQKASPVILFDLTNDLAHSYTGSGAVDISTETVDDGSSLTTIKGWGSYLPSFGPQDTPYTVHFCATTPGVLDTVTFVNGTIRHESSLKNPPIYSEAGVVLKLDEHALRSSAHQTWLRIGVSWTSVEKACDFAEAEIPNVSARADFDAVRSAARDEWNAILSSTFRTNVTGVTHDQLKLFYSSLARTYISPTNVTGDWPLWETSEPVFDSYYCLWDSFRVVHPLYTLLNTPLQTDVVRSLMDIYRHEGFLPDCRMSKCKGKSQGGSNADSMLADSYVKGIRDARIDWAEVLEAMRKNAEVSPPDWGLEGRGGIEARKRLGYIPRDGGGDLPDGPTVLGGRSVSRTLEHSYNDFSIALVAAGVGQMDTYKDFAARSLDFRNLWNANVMSDGFSGFLDSRYENGSWSIGKDSEDPRKCSPAFEFGQCYLLPYDIVPQFYEASSWEYSFLAANDMATIVDLMGGAETFIKRLDHGWDREYLDIGDEQGFLPNFLYSYAVGGYPHTVDRALKTYRTFFNTTAGGIPGNDDSGATAAYAVFTSLGIYPVAGTSVYLLSTPLFPEYSITSGVSGKVATVKALNWDGAKKNKYIVSATLNGEPYTKNWLEHNAFFVEGGELVLTMGATPSAFGTRLEDLPPSLSTGGFRENAGRGY</sequence>
<dbReference type="GO" id="GO:0005975">
    <property type="term" value="P:carbohydrate metabolic process"/>
    <property type="evidence" value="ECO:0007669"/>
    <property type="project" value="InterPro"/>
</dbReference>
<dbReference type="Gene3D" id="1.20.1050.60">
    <property type="entry name" value="alpha-1,2-mannosidase"/>
    <property type="match status" value="1"/>
</dbReference>
<dbReference type="AlphaFoldDB" id="A0A316ZFM2"/>
<dbReference type="GO" id="GO:0005829">
    <property type="term" value="C:cytosol"/>
    <property type="evidence" value="ECO:0007669"/>
    <property type="project" value="TreeGrafter"/>
</dbReference>
<evidence type="ECO:0000259" key="3">
    <source>
        <dbReference type="Pfam" id="PF17678"/>
    </source>
</evidence>
<dbReference type="PANTHER" id="PTHR12143:SF42">
    <property type="entry name" value="PUTATIVE SUBFAMILY (AFU_ORTHOLOGUE AFUA_6G13760)-RELATED"/>
    <property type="match status" value="1"/>
</dbReference>
<dbReference type="GO" id="GO:0006516">
    <property type="term" value="P:glycoprotein catabolic process"/>
    <property type="evidence" value="ECO:0007669"/>
    <property type="project" value="TreeGrafter"/>
</dbReference>
<dbReference type="GeneID" id="37269065"/>
<dbReference type="Gene3D" id="3.30.2080.10">
    <property type="entry name" value="GH92 mannosidase domain"/>
    <property type="match status" value="1"/>
</dbReference>
<feature type="domain" description="Glycosyl hydrolase family 92 N-terminal" evidence="3">
    <location>
        <begin position="30"/>
        <end position="289"/>
    </location>
</feature>
<keyword evidence="5" id="KW-1185">Reference proteome</keyword>
<dbReference type="STRING" id="58919.A0A316ZFM2"/>
<feature type="domain" description="Glycosyl hydrolase family 92" evidence="2">
    <location>
        <begin position="312"/>
        <end position="803"/>
    </location>
</feature>
<dbReference type="SUPFAM" id="SSF48208">
    <property type="entry name" value="Six-hairpin glycosidases"/>
    <property type="match status" value="1"/>
</dbReference>
<dbReference type="FunFam" id="1.20.1050.60:FF:000002">
    <property type="entry name" value="Glycosyl hydrolase family 92"/>
    <property type="match status" value="1"/>
</dbReference>